<name>A0A382ALE7_9ZZZZ</name>
<organism evidence="6">
    <name type="scientific">marine metagenome</name>
    <dbReference type="NCBI Taxonomy" id="408172"/>
    <lineage>
        <taxon>unclassified sequences</taxon>
        <taxon>metagenomes</taxon>
        <taxon>ecological metagenomes</taxon>
    </lineage>
</organism>
<keyword evidence="2" id="KW-0521">NADP</keyword>
<evidence type="ECO:0000256" key="3">
    <source>
        <dbReference type="ARBA" id="ARBA00023002"/>
    </source>
</evidence>
<accession>A0A382ALE7</accession>
<evidence type="ECO:0000256" key="4">
    <source>
        <dbReference type="ARBA" id="ARBA00023235"/>
    </source>
</evidence>
<dbReference type="PANTHER" id="PTHR43238">
    <property type="entry name" value="GDP-L-FUCOSE SYNTHASE"/>
    <property type="match status" value="1"/>
</dbReference>
<dbReference type="Pfam" id="PF01370">
    <property type="entry name" value="Epimerase"/>
    <property type="match status" value="1"/>
</dbReference>
<dbReference type="AlphaFoldDB" id="A0A382ALE7"/>
<reference evidence="6" key="1">
    <citation type="submission" date="2018-05" db="EMBL/GenBank/DDBJ databases">
        <authorList>
            <person name="Lanie J.A."/>
            <person name="Ng W.-L."/>
            <person name="Kazmierczak K.M."/>
            <person name="Andrzejewski T.M."/>
            <person name="Davidsen T.M."/>
            <person name="Wayne K.J."/>
            <person name="Tettelin H."/>
            <person name="Glass J.I."/>
            <person name="Rusch D."/>
            <person name="Podicherti R."/>
            <person name="Tsui H.-C.T."/>
            <person name="Winkler M.E."/>
        </authorList>
    </citation>
    <scope>NUCLEOTIDE SEQUENCE</scope>
</reference>
<proteinExistence type="inferred from homology"/>
<dbReference type="InterPro" id="IPR036291">
    <property type="entry name" value="NAD(P)-bd_dom_sf"/>
</dbReference>
<evidence type="ECO:0000256" key="2">
    <source>
        <dbReference type="ARBA" id="ARBA00022857"/>
    </source>
</evidence>
<protein>
    <recommendedName>
        <fullName evidence="5">NAD-dependent epimerase/dehydratase domain-containing protein</fullName>
    </recommendedName>
</protein>
<feature type="domain" description="NAD-dependent epimerase/dehydratase" evidence="5">
    <location>
        <begin position="8"/>
        <end position="237"/>
    </location>
</feature>
<dbReference type="GO" id="GO:0050577">
    <property type="term" value="F:GDP-L-fucose synthase activity"/>
    <property type="evidence" value="ECO:0007669"/>
    <property type="project" value="TreeGrafter"/>
</dbReference>
<gene>
    <name evidence="6" type="ORF">METZ01_LOCUS155249</name>
</gene>
<dbReference type="GO" id="GO:0016853">
    <property type="term" value="F:isomerase activity"/>
    <property type="evidence" value="ECO:0007669"/>
    <property type="project" value="UniProtKB-KW"/>
</dbReference>
<dbReference type="SUPFAM" id="SSF51735">
    <property type="entry name" value="NAD(P)-binding Rossmann-fold domains"/>
    <property type="match status" value="1"/>
</dbReference>
<dbReference type="InterPro" id="IPR028614">
    <property type="entry name" value="GDP_fucose/colitose_synth"/>
</dbReference>
<comment type="similarity">
    <text evidence="1">Belongs to the NAD(P)-dependent epimerase/dehydratase family. Fucose synthase subfamily.</text>
</comment>
<keyword evidence="3" id="KW-0560">Oxidoreductase</keyword>
<evidence type="ECO:0000256" key="1">
    <source>
        <dbReference type="ARBA" id="ARBA00005959"/>
    </source>
</evidence>
<dbReference type="PANTHER" id="PTHR43238:SF1">
    <property type="entry name" value="GDP-L-FUCOSE SYNTHASE"/>
    <property type="match status" value="1"/>
</dbReference>
<dbReference type="CDD" id="cd05239">
    <property type="entry name" value="GDP_FS_SDR_e"/>
    <property type="match status" value="1"/>
</dbReference>
<evidence type="ECO:0000259" key="5">
    <source>
        <dbReference type="Pfam" id="PF01370"/>
    </source>
</evidence>
<dbReference type="Gene3D" id="3.40.50.720">
    <property type="entry name" value="NAD(P)-binding Rossmann-like Domain"/>
    <property type="match status" value="1"/>
</dbReference>
<evidence type="ECO:0000313" key="6">
    <source>
        <dbReference type="EMBL" id="SVB02395.1"/>
    </source>
</evidence>
<dbReference type="EMBL" id="UINC01025911">
    <property type="protein sequence ID" value="SVB02395.1"/>
    <property type="molecule type" value="Genomic_DNA"/>
</dbReference>
<dbReference type="HAMAP" id="MF_00956">
    <property type="entry name" value="GDP_fucose_synth"/>
    <property type="match status" value="1"/>
</dbReference>
<dbReference type="Gene3D" id="3.90.25.10">
    <property type="entry name" value="UDP-galactose 4-epimerase, domain 1"/>
    <property type="match status" value="1"/>
</dbReference>
<sequence length="310" mass="34759">MDWSGKKVLVTGGNGFLGSHVVNELKNLNVKDIFTPASKDYDLRNRTDCKKVLKDIDVVFHLASTSGGIMFLKERPAEAFYDNIMMGVNLIHEAKEAGIEKLIITGAVSSYPKLAPIPFNEKNIWDGYPDETNAPYGIAKRTLLVQSQAYRQQFDFNSIILFLTNLYGPKDHFDPTSATVIPALIHKISSAKKQNDKSISIWGDGTPTRDFLYVQDAVRGLMLAAEKYDEGLPINLGSDQETTINELVNLISKIIGFKGQIKWDKSKPNGQPRRKVSNKLAEEKLGFKAETTLEEGLQKTIEWFQKHIPK</sequence>
<dbReference type="InterPro" id="IPR001509">
    <property type="entry name" value="Epimerase_deHydtase"/>
</dbReference>
<keyword evidence="4" id="KW-0413">Isomerase</keyword>